<evidence type="ECO:0000256" key="2">
    <source>
        <dbReference type="ARBA" id="ARBA00009466"/>
    </source>
</evidence>
<dbReference type="InterPro" id="IPR013598">
    <property type="entry name" value="Exportin-1/Importin-b-like"/>
</dbReference>
<comment type="similarity">
    <text evidence="2 11">Belongs to the exportin family.</text>
</comment>
<keyword evidence="15" id="KW-1185">Reference proteome</keyword>
<dbReference type="GO" id="GO:0016363">
    <property type="term" value="C:nuclear matrix"/>
    <property type="evidence" value="ECO:0007669"/>
    <property type="project" value="TreeGrafter"/>
</dbReference>
<keyword evidence="8 11" id="KW-0694">RNA-binding</keyword>
<evidence type="ECO:0000256" key="1">
    <source>
        <dbReference type="ARBA" id="ARBA00004496"/>
    </source>
</evidence>
<evidence type="ECO:0000256" key="10">
    <source>
        <dbReference type="ARBA" id="ARBA00025147"/>
    </source>
</evidence>
<keyword evidence="9 11" id="KW-0539">Nucleus</keyword>
<dbReference type="GO" id="GO:0031267">
    <property type="term" value="F:small GTPase binding"/>
    <property type="evidence" value="ECO:0007669"/>
    <property type="project" value="InterPro"/>
</dbReference>
<evidence type="ECO:0000256" key="9">
    <source>
        <dbReference type="ARBA" id="ARBA00023242"/>
    </source>
</evidence>
<dbReference type="InterPro" id="IPR040017">
    <property type="entry name" value="XPOT"/>
</dbReference>
<dbReference type="PANTHER" id="PTHR15952:SF11">
    <property type="entry name" value="EXPORTIN-T"/>
    <property type="match status" value="1"/>
</dbReference>
<evidence type="ECO:0000313" key="14">
    <source>
        <dbReference type="EMBL" id="KAK1768655.1"/>
    </source>
</evidence>
<proteinExistence type="inferred from homology"/>
<evidence type="ECO:0000256" key="11">
    <source>
        <dbReference type="RuleBase" id="RU366037"/>
    </source>
</evidence>
<sequence length="1024" mass="114096">MDAQVENAIEIAWNPASNQALKEQAFDFLNQLRCDPQGWQVCTTLFTQAPRRPEVVRHVSLEIVNNAVSTQSLDGPSLSFLKDALLDYVRRTYGSNAEEQVDSPALQNKLTQTLTYLFVHLYKSGWDNFINDFLDLARSPNSTQGDNLAGTVFYLRILGSIHDEIADILLSRQGPEAKRNNDLKDLLRDRDMGNIANSWKELLAQHSNRSDLVVEMTLKVISKWVSWTDISLIINQDMLNLLLPLVGRANTTGGEDKVRDAAIDTFTEVVAKKMKPADKTEMINFLNLRDIVAQLLSSPPLNDFKGTPRYDTDLAEAVAKLVNTTMTGIVRVLEDNQVGNETRANAERQLQDFLPSLLRLFSDEYDEICSTVIPSLTDLLTFLRKVGSLPPAYSGMLPAILNAIIRKMRYDETSSWGAEDEQTDEAEFQELRKKLQILQKSIAAVDQSLYIDTLSNLVANTFATLDQQGSQMDWRDLDLALHEMYLFGELALPNTGLTPKSQPNSAATERLVAMMSKMVESGIANFPHPAILLQYMEICVRYCAFFEAHQEYIPQVLENFVRLVHHEHVRIRTRSWYLFLRFVKHLRAQVGNVAETVIQSIGDLLPIKAEISGDEADDDIASDESDHSADAVFNSQLFLFEAVGCISSTTSTAPDKQALYARLVMDPLFRDMEQHLPRAKAGDAQAALQIHHIVMALGTLANGFSDGHTGQSNQRRPSKEISDEFSRAAEAILIALNELNTNSEIRTACRSAFSRLLGVLGSAVLPQLPQWIEGLLSQSSSKDEMAMFLRLLEQVVYSFKGEIYNVLDLLLTPLLQRVFTGLSEPISGTDDEIQLQELRREFLTFIQIIMLHDLGGVLVSEANQGFFESLISTIIALAKNIGHGNLVASRLGFNALSRMATAWGGPDVATISANPTAPVGAPSPAIPGFDQFMIDRFHTACVEVLQDAHFRPSSDAQTKQVLGEIAGLEQTIYTKTGDSFIQYLQTITFPSLGIDGTDFLRSMTTSTDRRAFATYLQNLLKSRR</sequence>
<protein>
    <recommendedName>
        <fullName evidence="3 11">Exportin-T</fullName>
    </recommendedName>
    <alternativeName>
        <fullName evidence="11">Exportin(tRNA)</fullName>
    </alternativeName>
    <alternativeName>
        <fullName evidence="11">tRNA exportin</fullName>
    </alternativeName>
</protein>
<keyword evidence="4 11" id="KW-0813">Transport</keyword>
<evidence type="ECO:0000256" key="4">
    <source>
        <dbReference type="ARBA" id="ARBA00022448"/>
    </source>
</evidence>
<dbReference type="EMBL" id="MU839005">
    <property type="protein sequence ID" value="KAK1768655.1"/>
    <property type="molecule type" value="Genomic_DNA"/>
</dbReference>
<dbReference type="FunFam" id="1.25.10.10:FF:000355">
    <property type="entry name" value="Exportin-T"/>
    <property type="match status" value="1"/>
</dbReference>
<keyword evidence="5 11" id="KW-0963">Cytoplasm</keyword>
<evidence type="ECO:0000256" key="8">
    <source>
        <dbReference type="ARBA" id="ARBA00022884"/>
    </source>
</evidence>
<feature type="domain" description="Exportin-T C-terminal" evidence="13">
    <location>
        <begin position="341"/>
        <end position="1022"/>
    </location>
</feature>
<dbReference type="Gene3D" id="1.25.10.10">
    <property type="entry name" value="Leucine-rich Repeat Variant"/>
    <property type="match status" value="1"/>
</dbReference>
<dbReference type="GO" id="GO:0005737">
    <property type="term" value="C:cytoplasm"/>
    <property type="evidence" value="ECO:0007669"/>
    <property type="project" value="UniProtKB-SubCell"/>
</dbReference>
<keyword evidence="6 11" id="KW-0820">tRNA-binding</keyword>
<dbReference type="Pfam" id="PF19282">
    <property type="entry name" value="Exportin-T"/>
    <property type="match status" value="1"/>
</dbReference>
<dbReference type="InterPro" id="IPR016024">
    <property type="entry name" value="ARM-type_fold"/>
</dbReference>
<accession>A0AAJ0C2D6</accession>
<dbReference type="GO" id="GO:0008033">
    <property type="term" value="P:tRNA processing"/>
    <property type="evidence" value="ECO:0007669"/>
    <property type="project" value="UniProtKB-KW"/>
</dbReference>
<comment type="function">
    <text evidence="10">tRNA nucleus export receptor which facilitates tRNA translocation across the nuclear pore complex. Involved in pre-tRNA splicing, probably by affecting the interaction of pre-tRNA with splicing endonuclease.</text>
</comment>
<dbReference type="GO" id="GO:0000049">
    <property type="term" value="F:tRNA binding"/>
    <property type="evidence" value="ECO:0007669"/>
    <property type="project" value="UniProtKB-UniRule"/>
</dbReference>
<evidence type="ECO:0000313" key="15">
    <source>
        <dbReference type="Proteomes" id="UP001244011"/>
    </source>
</evidence>
<dbReference type="GO" id="GO:0005643">
    <property type="term" value="C:nuclear pore"/>
    <property type="evidence" value="ECO:0007669"/>
    <property type="project" value="TreeGrafter"/>
</dbReference>
<dbReference type="PANTHER" id="PTHR15952">
    <property type="entry name" value="EXPORTIN-T/LOS1"/>
    <property type="match status" value="1"/>
</dbReference>
<evidence type="ECO:0000259" key="13">
    <source>
        <dbReference type="Pfam" id="PF19282"/>
    </source>
</evidence>
<evidence type="ECO:0000256" key="5">
    <source>
        <dbReference type="ARBA" id="ARBA00022490"/>
    </source>
</evidence>
<evidence type="ECO:0000256" key="6">
    <source>
        <dbReference type="ARBA" id="ARBA00022555"/>
    </source>
</evidence>
<dbReference type="Pfam" id="PF08389">
    <property type="entry name" value="Xpo1"/>
    <property type="match status" value="1"/>
</dbReference>
<dbReference type="AlphaFoldDB" id="A0AAJ0C2D6"/>
<comment type="caution">
    <text evidence="14">The sequence shown here is derived from an EMBL/GenBank/DDBJ whole genome shotgun (WGS) entry which is preliminary data.</text>
</comment>
<keyword evidence="7" id="KW-0819">tRNA processing</keyword>
<dbReference type="GO" id="GO:0071528">
    <property type="term" value="P:tRNA re-export from nucleus"/>
    <property type="evidence" value="ECO:0007669"/>
    <property type="project" value="UniProtKB-UniRule"/>
</dbReference>
<comment type="subcellular location">
    <subcellularLocation>
        <location evidence="1 11">Cytoplasm</location>
    </subcellularLocation>
    <subcellularLocation>
        <location evidence="11">Nucleus</location>
    </subcellularLocation>
    <text evidence="11">Shuttles between the nucleus and the cytoplasm.</text>
</comment>
<dbReference type="SUPFAM" id="SSF48371">
    <property type="entry name" value="ARM repeat"/>
    <property type="match status" value="1"/>
</dbReference>
<dbReference type="GeneID" id="85307295"/>
<evidence type="ECO:0000259" key="12">
    <source>
        <dbReference type="Pfam" id="PF08389"/>
    </source>
</evidence>
<dbReference type="Proteomes" id="UP001244011">
    <property type="component" value="Unassembled WGS sequence"/>
</dbReference>
<organism evidence="14 15">
    <name type="scientific">Phialemonium atrogriseum</name>
    <dbReference type="NCBI Taxonomy" id="1093897"/>
    <lineage>
        <taxon>Eukaryota</taxon>
        <taxon>Fungi</taxon>
        <taxon>Dikarya</taxon>
        <taxon>Ascomycota</taxon>
        <taxon>Pezizomycotina</taxon>
        <taxon>Sordariomycetes</taxon>
        <taxon>Sordariomycetidae</taxon>
        <taxon>Cephalothecales</taxon>
        <taxon>Cephalothecaceae</taxon>
        <taxon>Phialemonium</taxon>
    </lineage>
</organism>
<dbReference type="InterPro" id="IPR045546">
    <property type="entry name" value="Exportin-T_C"/>
</dbReference>
<reference evidence="14" key="1">
    <citation type="submission" date="2023-06" db="EMBL/GenBank/DDBJ databases">
        <title>Genome-scale phylogeny and comparative genomics of the fungal order Sordariales.</title>
        <authorList>
            <consortium name="Lawrence Berkeley National Laboratory"/>
            <person name="Hensen N."/>
            <person name="Bonometti L."/>
            <person name="Westerberg I."/>
            <person name="Brannstrom I.O."/>
            <person name="Guillou S."/>
            <person name="Cros-Aarteil S."/>
            <person name="Calhoun S."/>
            <person name="Haridas S."/>
            <person name="Kuo A."/>
            <person name="Mondo S."/>
            <person name="Pangilinan J."/>
            <person name="Riley R."/>
            <person name="Labutti K."/>
            <person name="Andreopoulos B."/>
            <person name="Lipzen A."/>
            <person name="Chen C."/>
            <person name="Yanf M."/>
            <person name="Daum C."/>
            <person name="Ng V."/>
            <person name="Clum A."/>
            <person name="Steindorff A."/>
            <person name="Ohm R."/>
            <person name="Martin F."/>
            <person name="Silar P."/>
            <person name="Natvig D."/>
            <person name="Lalanne C."/>
            <person name="Gautier V."/>
            <person name="Ament-Velasquez S.L."/>
            <person name="Kruys A."/>
            <person name="Hutchinson M.I."/>
            <person name="Powell A.J."/>
            <person name="Barry K."/>
            <person name="Miller A.N."/>
            <person name="Grigoriev I.V."/>
            <person name="Debuchy R."/>
            <person name="Gladieux P."/>
            <person name="Thoren M.H."/>
            <person name="Johannesson H."/>
        </authorList>
    </citation>
    <scope>NUCLEOTIDE SEQUENCE</scope>
    <source>
        <strain evidence="14">8032-3</strain>
    </source>
</reference>
<evidence type="ECO:0000256" key="3">
    <source>
        <dbReference type="ARBA" id="ARBA00018928"/>
    </source>
</evidence>
<dbReference type="InterPro" id="IPR011989">
    <property type="entry name" value="ARM-like"/>
</dbReference>
<name>A0AAJ0C2D6_9PEZI</name>
<feature type="domain" description="Exportin-1/Importin-beta-like" evidence="12">
    <location>
        <begin position="104"/>
        <end position="265"/>
    </location>
</feature>
<gene>
    <name evidence="14" type="ORF">QBC33DRAFT_386321</name>
</gene>
<dbReference type="RefSeq" id="XP_060284868.1">
    <property type="nucleotide sequence ID" value="XM_060424108.1"/>
</dbReference>
<evidence type="ECO:0000256" key="7">
    <source>
        <dbReference type="ARBA" id="ARBA00022694"/>
    </source>
</evidence>